<keyword evidence="3" id="KW-1185">Reference proteome</keyword>
<dbReference type="STRING" id="30732.ENSOMEP00000028705"/>
<sequence>MLITAYRLYSQGVKPGPVEKMAVMSAKPKQRTMLEGVKSTLYKAISGELLDLSTLSVSEIYKEFTPVSAPTTCTMGITCEVPLVDSALGLVQAGSPLSYQQPKARSSPFAHIDAPPRPDLPLAGYRLETSSSVFVFTEHQQLHFKSLEVTWEMANKIEYATRSQSTSADWHRLRKPRLTSSHFGEICHAKPCTLEKMADRLLKGVRQTAAMKRGLEMEADAIEEYCKLKRVNYYPCGFIIHPDTPWLGTSPDGVVFDPTENTEFGLVEIKCPNVKSYVDYPHLKIKDGNLELKQGHAYYWQVQGQLLLTGVEWCDFVVFAEEDTLIQRIYRDSDVMQKIRERADFFFFYTYLCKYLL</sequence>
<dbReference type="SUPFAM" id="SSF52980">
    <property type="entry name" value="Restriction endonuclease-like"/>
    <property type="match status" value="1"/>
</dbReference>
<feature type="domain" description="YqaJ viral recombinase" evidence="1">
    <location>
        <begin position="169"/>
        <end position="311"/>
    </location>
</feature>
<dbReference type="PaxDb" id="30732-ENSOMEP00000028705"/>
<dbReference type="GeneTree" id="ENSGT01030000234959"/>
<dbReference type="InterPro" id="IPR011335">
    <property type="entry name" value="Restrct_endonuc-II-like"/>
</dbReference>
<reference evidence="2" key="1">
    <citation type="submission" date="2025-08" db="UniProtKB">
        <authorList>
            <consortium name="Ensembl"/>
        </authorList>
    </citation>
    <scope>IDENTIFICATION</scope>
</reference>
<dbReference type="PANTHER" id="PTHR46609">
    <property type="entry name" value="EXONUCLEASE, PHAGE-TYPE/RECB, C-TERMINAL DOMAIN-CONTAINING PROTEIN"/>
    <property type="match status" value="1"/>
</dbReference>
<reference evidence="2" key="2">
    <citation type="submission" date="2025-09" db="UniProtKB">
        <authorList>
            <consortium name="Ensembl"/>
        </authorList>
    </citation>
    <scope>IDENTIFICATION</scope>
</reference>
<accession>A0A3B3DH18</accession>
<dbReference type="AlphaFoldDB" id="A0A3B3DH18"/>
<dbReference type="GO" id="GO:0006281">
    <property type="term" value="P:DNA repair"/>
    <property type="evidence" value="ECO:0007669"/>
    <property type="project" value="UniProtKB-ARBA"/>
</dbReference>
<dbReference type="CDD" id="cd22343">
    <property type="entry name" value="PDDEXK_lambda_exonuclease-like"/>
    <property type="match status" value="1"/>
</dbReference>
<organism evidence="2 3">
    <name type="scientific">Oryzias melastigma</name>
    <name type="common">Marine medaka</name>
    <dbReference type="NCBI Taxonomy" id="30732"/>
    <lineage>
        <taxon>Eukaryota</taxon>
        <taxon>Metazoa</taxon>
        <taxon>Chordata</taxon>
        <taxon>Craniata</taxon>
        <taxon>Vertebrata</taxon>
        <taxon>Euteleostomi</taxon>
        <taxon>Actinopterygii</taxon>
        <taxon>Neopterygii</taxon>
        <taxon>Teleostei</taxon>
        <taxon>Neoteleostei</taxon>
        <taxon>Acanthomorphata</taxon>
        <taxon>Ovalentaria</taxon>
        <taxon>Atherinomorphae</taxon>
        <taxon>Beloniformes</taxon>
        <taxon>Adrianichthyidae</taxon>
        <taxon>Oryziinae</taxon>
        <taxon>Oryzias</taxon>
    </lineage>
</organism>
<dbReference type="InterPro" id="IPR051703">
    <property type="entry name" value="NF-kappa-B_Signaling_Reg"/>
</dbReference>
<dbReference type="OMA" id="WGRENED"/>
<name>A0A3B3DH18_ORYME</name>
<dbReference type="InterPro" id="IPR019080">
    <property type="entry name" value="YqaJ_viral_recombinase"/>
</dbReference>
<dbReference type="Pfam" id="PF09588">
    <property type="entry name" value="YqaJ"/>
    <property type="match status" value="1"/>
</dbReference>
<evidence type="ECO:0000313" key="3">
    <source>
        <dbReference type="Proteomes" id="UP000261560"/>
    </source>
</evidence>
<dbReference type="InterPro" id="IPR011604">
    <property type="entry name" value="PDDEXK-like_dom_sf"/>
</dbReference>
<proteinExistence type="predicted"/>
<dbReference type="Ensembl" id="ENSOMET00000032069.1">
    <property type="protein sequence ID" value="ENSOMEP00000028705.1"/>
    <property type="gene ID" value="ENSOMEG00000011901.1"/>
</dbReference>
<dbReference type="PANTHER" id="PTHR46609:SF7">
    <property type="match status" value="1"/>
</dbReference>
<evidence type="ECO:0000259" key="1">
    <source>
        <dbReference type="Pfam" id="PF09588"/>
    </source>
</evidence>
<evidence type="ECO:0000313" key="2">
    <source>
        <dbReference type="Ensembl" id="ENSOMEP00000028705.1"/>
    </source>
</evidence>
<protein>
    <recommendedName>
        <fullName evidence="1">YqaJ viral recombinase domain-containing protein</fullName>
    </recommendedName>
</protein>
<dbReference type="Gene3D" id="3.90.320.10">
    <property type="match status" value="1"/>
</dbReference>
<dbReference type="Proteomes" id="UP000261560">
    <property type="component" value="Unplaced"/>
</dbReference>